<protein>
    <submittedName>
        <fullName evidence="1">Uncharacterized protein</fullName>
    </submittedName>
</protein>
<evidence type="ECO:0000313" key="1">
    <source>
        <dbReference type="EMBL" id="KAL3672836.1"/>
    </source>
</evidence>
<gene>
    <name evidence="1" type="ORF">V7S43_002124</name>
</gene>
<dbReference type="AlphaFoldDB" id="A0ABD3G4G6"/>
<sequence>MKNVLKTQSDHEWTVVSIGWVMGYSIDIIVPSINRYHPDIGPWFALVRRKPLTIAGTGNDVFAITSALDVTKATAELLKSRIKWCHFTFMQGTESMWLQFPVEVISFSIEVH</sequence>
<name>A0ABD3G4G6_9STRA</name>
<dbReference type="EMBL" id="JBIMZQ010000003">
    <property type="protein sequence ID" value="KAL3672836.1"/>
    <property type="molecule type" value="Genomic_DNA"/>
</dbReference>
<keyword evidence="2" id="KW-1185">Reference proteome</keyword>
<dbReference type="Proteomes" id="UP001632037">
    <property type="component" value="Unassembled WGS sequence"/>
</dbReference>
<proteinExistence type="predicted"/>
<reference evidence="1 2" key="1">
    <citation type="submission" date="2024-09" db="EMBL/GenBank/DDBJ databases">
        <title>Genome sequencing and assembly of Phytophthora oleae, isolate VK10A, causative agent of rot of olive drupes.</title>
        <authorList>
            <person name="Conti Taguali S."/>
            <person name="Riolo M."/>
            <person name="La Spada F."/>
            <person name="Cacciola S.O."/>
            <person name="Dionisio G."/>
        </authorList>
    </citation>
    <scope>NUCLEOTIDE SEQUENCE [LARGE SCALE GENOMIC DNA]</scope>
    <source>
        <strain evidence="1 2">VK10A</strain>
    </source>
</reference>
<accession>A0ABD3G4G6</accession>
<organism evidence="1 2">
    <name type="scientific">Phytophthora oleae</name>
    <dbReference type="NCBI Taxonomy" id="2107226"/>
    <lineage>
        <taxon>Eukaryota</taxon>
        <taxon>Sar</taxon>
        <taxon>Stramenopiles</taxon>
        <taxon>Oomycota</taxon>
        <taxon>Peronosporomycetes</taxon>
        <taxon>Peronosporales</taxon>
        <taxon>Peronosporaceae</taxon>
        <taxon>Phytophthora</taxon>
    </lineage>
</organism>
<comment type="caution">
    <text evidence="1">The sequence shown here is derived from an EMBL/GenBank/DDBJ whole genome shotgun (WGS) entry which is preliminary data.</text>
</comment>
<evidence type="ECO:0000313" key="2">
    <source>
        <dbReference type="Proteomes" id="UP001632037"/>
    </source>
</evidence>